<dbReference type="EMBL" id="ML208268">
    <property type="protein sequence ID" value="TFK74513.1"/>
    <property type="molecule type" value="Genomic_DNA"/>
</dbReference>
<gene>
    <name evidence="1" type="ORF">BDN72DRAFT_58476</name>
</gene>
<keyword evidence="2" id="KW-1185">Reference proteome</keyword>
<protein>
    <submittedName>
        <fullName evidence="1">Uncharacterized protein</fullName>
    </submittedName>
</protein>
<proteinExistence type="predicted"/>
<accession>A0ACD3B874</accession>
<organism evidence="1 2">
    <name type="scientific">Pluteus cervinus</name>
    <dbReference type="NCBI Taxonomy" id="181527"/>
    <lineage>
        <taxon>Eukaryota</taxon>
        <taxon>Fungi</taxon>
        <taxon>Dikarya</taxon>
        <taxon>Basidiomycota</taxon>
        <taxon>Agaricomycotina</taxon>
        <taxon>Agaricomycetes</taxon>
        <taxon>Agaricomycetidae</taxon>
        <taxon>Agaricales</taxon>
        <taxon>Pluteineae</taxon>
        <taxon>Pluteaceae</taxon>
        <taxon>Pluteus</taxon>
    </lineage>
</organism>
<dbReference type="Proteomes" id="UP000308600">
    <property type="component" value="Unassembled WGS sequence"/>
</dbReference>
<evidence type="ECO:0000313" key="2">
    <source>
        <dbReference type="Proteomes" id="UP000308600"/>
    </source>
</evidence>
<name>A0ACD3B874_9AGAR</name>
<sequence length="220" mass="23506">MDYNQMSLHAAAANQSCLKAESSAQLGRVETSAADCSQTMGCAVAETKSDSYGDDFAKAGGGVFVLNMDGTGIRIWFWSRNDVPGSIKTANRTTNVDFDLSTWGTPSAAYLATSGCDARQAIVPQHIVFDISLCGSWAGSPEVYNNTCPTKGSCVVDNVIGPGNPVYNDAYFEINYLRAYFLTNATIPAGVSGVSGSSKLSRWIFGAHVTIFSLYFVMRP</sequence>
<evidence type="ECO:0000313" key="1">
    <source>
        <dbReference type="EMBL" id="TFK74513.1"/>
    </source>
</evidence>
<reference evidence="1 2" key="1">
    <citation type="journal article" date="2019" name="Nat. Ecol. Evol.">
        <title>Megaphylogeny resolves global patterns of mushroom evolution.</title>
        <authorList>
            <person name="Varga T."/>
            <person name="Krizsan K."/>
            <person name="Foldi C."/>
            <person name="Dima B."/>
            <person name="Sanchez-Garcia M."/>
            <person name="Sanchez-Ramirez S."/>
            <person name="Szollosi G.J."/>
            <person name="Szarkandi J.G."/>
            <person name="Papp V."/>
            <person name="Albert L."/>
            <person name="Andreopoulos W."/>
            <person name="Angelini C."/>
            <person name="Antonin V."/>
            <person name="Barry K.W."/>
            <person name="Bougher N.L."/>
            <person name="Buchanan P."/>
            <person name="Buyck B."/>
            <person name="Bense V."/>
            <person name="Catcheside P."/>
            <person name="Chovatia M."/>
            <person name="Cooper J."/>
            <person name="Damon W."/>
            <person name="Desjardin D."/>
            <person name="Finy P."/>
            <person name="Geml J."/>
            <person name="Haridas S."/>
            <person name="Hughes K."/>
            <person name="Justo A."/>
            <person name="Karasinski D."/>
            <person name="Kautmanova I."/>
            <person name="Kiss B."/>
            <person name="Kocsube S."/>
            <person name="Kotiranta H."/>
            <person name="LaButti K.M."/>
            <person name="Lechner B.E."/>
            <person name="Liimatainen K."/>
            <person name="Lipzen A."/>
            <person name="Lukacs Z."/>
            <person name="Mihaltcheva S."/>
            <person name="Morgado L.N."/>
            <person name="Niskanen T."/>
            <person name="Noordeloos M.E."/>
            <person name="Ohm R.A."/>
            <person name="Ortiz-Santana B."/>
            <person name="Ovrebo C."/>
            <person name="Racz N."/>
            <person name="Riley R."/>
            <person name="Savchenko A."/>
            <person name="Shiryaev A."/>
            <person name="Soop K."/>
            <person name="Spirin V."/>
            <person name="Szebenyi C."/>
            <person name="Tomsovsky M."/>
            <person name="Tulloss R.E."/>
            <person name="Uehling J."/>
            <person name="Grigoriev I.V."/>
            <person name="Vagvolgyi C."/>
            <person name="Papp T."/>
            <person name="Martin F.M."/>
            <person name="Miettinen O."/>
            <person name="Hibbett D.S."/>
            <person name="Nagy L.G."/>
        </authorList>
    </citation>
    <scope>NUCLEOTIDE SEQUENCE [LARGE SCALE GENOMIC DNA]</scope>
    <source>
        <strain evidence="1 2">NL-1719</strain>
    </source>
</reference>